<gene>
    <name evidence="1" type="ORF">CY34DRAFT_102321</name>
</gene>
<dbReference type="AlphaFoldDB" id="A0A0C9Z3V1"/>
<dbReference type="InParanoid" id="A0A0C9Z3V1"/>
<keyword evidence="2" id="KW-1185">Reference proteome</keyword>
<dbReference type="Proteomes" id="UP000054485">
    <property type="component" value="Unassembled WGS sequence"/>
</dbReference>
<reference evidence="2" key="2">
    <citation type="submission" date="2015-01" db="EMBL/GenBank/DDBJ databases">
        <title>Evolutionary Origins and Diversification of the Mycorrhizal Mutualists.</title>
        <authorList>
            <consortium name="DOE Joint Genome Institute"/>
            <consortium name="Mycorrhizal Genomics Consortium"/>
            <person name="Kohler A."/>
            <person name="Kuo A."/>
            <person name="Nagy L.G."/>
            <person name="Floudas D."/>
            <person name="Copeland A."/>
            <person name="Barry K.W."/>
            <person name="Cichocki N."/>
            <person name="Veneault-Fourrey C."/>
            <person name="LaButti K."/>
            <person name="Lindquist E.A."/>
            <person name="Lipzen A."/>
            <person name="Lundell T."/>
            <person name="Morin E."/>
            <person name="Murat C."/>
            <person name="Riley R."/>
            <person name="Ohm R."/>
            <person name="Sun H."/>
            <person name="Tunlid A."/>
            <person name="Henrissat B."/>
            <person name="Grigoriev I.V."/>
            <person name="Hibbett D.S."/>
            <person name="Martin F."/>
        </authorList>
    </citation>
    <scope>NUCLEOTIDE SEQUENCE [LARGE SCALE GENOMIC DNA]</scope>
    <source>
        <strain evidence="2">UH-Slu-Lm8-n1</strain>
    </source>
</reference>
<organism evidence="1 2">
    <name type="scientific">Suillus luteus UH-Slu-Lm8-n1</name>
    <dbReference type="NCBI Taxonomy" id="930992"/>
    <lineage>
        <taxon>Eukaryota</taxon>
        <taxon>Fungi</taxon>
        <taxon>Dikarya</taxon>
        <taxon>Basidiomycota</taxon>
        <taxon>Agaricomycotina</taxon>
        <taxon>Agaricomycetes</taxon>
        <taxon>Agaricomycetidae</taxon>
        <taxon>Boletales</taxon>
        <taxon>Suillineae</taxon>
        <taxon>Suillaceae</taxon>
        <taxon>Suillus</taxon>
    </lineage>
</organism>
<evidence type="ECO:0000313" key="1">
    <source>
        <dbReference type="EMBL" id="KIK32050.1"/>
    </source>
</evidence>
<accession>A0A0C9Z3V1</accession>
<evidence type="ECO:0000313" key="2">
    <source>
        <dbReference type="Proteomes" id="UP000054485"/>
    </source>
</evidence>
<proteinExistence type="predicted"/>
<protein>
    <submittedName>
        <fullName evidence="1">Uncharacterized protein</fullName>
    </submittedName>
</protein>
<feature type="non-terminal residue" evidence="1">
    <location>
        <position position="1"/>
    </location>
</feature>
<sequence length="163" mass="17545">PACLAAGEILGGTEVKKVLVICKNNDRMGVSFKIVAPCFQSTDNSEKFPIIDLIVTFGGIKRLGKIPARVIGSIFISLEKNCSSGYEGSIGGKGELARGIRVSEDRIGTCLGLLERSIFSGKVKQGSGEVRVMGDEMTIEVAETKEGANFFYRSWCCPIAYAR</sequence>
<dbReference type="HOGENOM" id="CLU_1471573_0_0_1"/>
<dbReference type="EMBL" id="KN836442">
    <property type="protein sequence ID" value="KIK32050.1"/>
    <property type="molecule type" value="Genomic_DNA"/>
</dbReference>
<reference evidence="1 2" key="1">
    <citation type="submission" date="2014-04" db="EMBL/GenBank/DDBJ databases">
        <authorList>
            <consortium name="DOE Joint Genome Institute"/>
            <person name="Kuo A."/>
            <person name="Ruytinx J."/>
            <person name="Rineau F."/>
            <person name="Colpaert J."/>
            <person name="Kohler A."/>
            <person name="Nagy L.G."/>
            <person name="Floudas D."/>
            <person name="Copeland A."/>
            <person name="Barry K.W."/>
            <person name="Cichocki N."/>
            <person name="Veneault-Fourrey C."/>
            <person name="LaButti K."/>
            <person name="Lindquist E.A."/>
            <person name="Lipzen A."/>
            <person name="Lundell T."/>
            <person name="Morin E."/>
            <person name="Murat C."/>
            <person name="Sun H."/>
            <person name="Tunlid A."/>
            <person name="Henrissat B."/>
            <person name="Grigoriev I.V."/>
            <person name="Hibbett D.S."/>
            <person name="Martin F."/>
            <person name="Nordberg H.P."/>
            <person name="Cantor M.N."/>
            <person name="Hua S.X."/>
        </authorList>
    </citation>
    <scope>NUCLEOTIDE SEQUENCE [LARGE SCALE GENOMIC DNA]</scope>
    <source>
        <strain evidence="1 2">UH-Slu-Lm8-n1</strain>
    </source>
</reference>
<name>A0A0C9Z3V1_9AGAM</name>